<name>A0ACC2I4G2_9PLEO</name>
<accession>A0ACC2I4G2</accession>
<organism evidence="1 2">
    <name type="scientific">Boeremia exigua</name>
    <dbReference type="NCBI Taxonomy" id="749465"/>
    <lineage>
        <taxon>Eukaryota</taxon>
        <taxon>Fungi</taxon>
        <taxon>Dikarya</taxon>
        <taxon>Ascomycota</taxon>
        <taxon>Pezizomycotina</taxon>
        <taxon>Dothideomycetes</taxon>
        <taxon>Pleosporomycetidae</taxon>
        <taxon>Pleosporales</taxon>
        <taxon>Pleosporineae</taxon>
        <taxon>Didymellaceae</taxon>
        <taxon>Boeremia</taxon>
    </lineage>
</organism>
<comment type="caution">
    <text evidence="1">The sequence shown here is derived from an EMBL/GenBank/DDBJ whole genome shotgun (WGS) entry which is preliminary data.</text>
</comment>
<evidence type="ECO:0000313" key="1">
    <source>
        <dbReference type="EMBL" id="KAJ8109883.1"/>
    </source>
</evidence>
<dbReference type="EMBL" id="JAPHNI010000559">
    <property type="protein sequence ID" value="KAJ8109883.1"/>
    <property type="molecule type" value="Genomic_DNA"/>
</dbReference>
<keyword evidence="2" id="KW-1185">Reference proteome</keyword>
<proteinExistence type="predicted"/>
<reference evidence="1" key="1">
    <citation type="submission" date="2022-11" db="EMBL/GenBank/DDBJ databases">
        <title>Genome Sequence of Boeremia exigua.</title>
        <authorList>
            <person name="Buettner E."/>
        </authorList>
    </citation>
    <scope>NUCLEOTIDE SEQUENCE</scope>
    <source>
        <strain evidence="1">CU02</strain>
    </source>
</reference>
<sequence length="535" mass="59714">MGKFRSRSGCLTCRVRRVKCDEIHPVCKACSRKNRPCQWEAPHARFRDYQPSEAASSKSATVEGDMELDGTDNEGCLGSRSVSPRTNEAQGIGRVIGASDSTSRSTSDVSPNDSFGIQSQNSPFLRSGPQSQSSVSVAGLPRQPVPEGTRPYSREAIPLTQEEARLVHHYSENLGRWLDCTDATRQFTLGVPEKVKFCPVLCHSVLSFAARHRREDATADAAYQRCIALLIERLNEPNASHDETLLCSIVILRFYEQLNVPSSTGSDDGQHLAGSSAILRASQGNHYVDPSAPTLREAAFWVYVRQCLYTATVNQQPPDIDFSLQLHPTPSSMQDSHPLARLRLETAWANQMTWNTALIVNFCFETDPSGERNNRLTRWNELWDLVQAWSKERPGGFDPIWHGPTSDNSCFPQVWLTADWHAVAFGLYHFACIMLHSFKPGPRFAIRSVGSLSSTDQILEHARAICGACRSTPETVQLSITLCHTIFVWGPLVTDLQERDEVIQLLEDFEDSDVWPTAWIINALKAEWGMDHSSP</sequence>
<gene>
    <name evidence="1" type="ORF">OPT61_g7132</name>
</gene>
<dbReference type="Proteomes" id="UP001153331">
    <property type="component" value="Unassembled WGS sequence"/>
</dbReference>
<protein>
    <submittedName>
        <fullName evidence="1">Uncharacterized protein</fullName>
    </submittedName>
</protein>
<evidence type="ECO:0000313" key="2">
    <source>
        <dbReference type="Proteomes" id="UP001153331"/>
    </source>
</evidence>